<evidence type="ECO:0000256" key="1">
    <source>
        <dbReference type="SAM" id="MobiDB-lite"/>
    </source>
</evidence>
<proteinExistence type="predicted"/>
<feature type="transmembrane region" description="Helical" evidence="2">
    <location>
        <begin position="22"/>
        <end position="44"/>
    </location>
</feature>
<feature type="compositionally biased region" description="Basic and acidic residues" evidence="1">
    <location>
        <begin position="82"/>
        <end position="97"/>
    </location>
</feature>
<dbReference type="InterPro" id="IPR031851">
    <property type="entry name" value="DUF4750"/>
</dbReference>
<dbReference type="Pfam" id="PF15938">
    <property type="entry name" value="DUF4750"/>
    <property type="match status" value="1"/>
</dbReference>
<dbReference type="Proteomes" id="UP000515123">
    <property type="component" value="Linkage group 21"/>
</dbReference>
<dbReference type="RefSeq" id="XP_020112080.1">
    <property type="nucleotide sequence ID" value="XM_020256491.1"/>
</dbReference>
<gene>
    <name evidence="4" type="primary">LOC109726713</name>
</gene>
<evidence type="ECO:0000256" key="2">
    <source>
        <dbReference type="SAM" id="Phobius"/>
    </source>
</evidence>
<organism evidence="3 4">
    <name type="scientific">Ananas comosus</name>
    <name type="common">Pineapple</name>
    <name type="synonym">Ananas ananas</name>
    <dbReference type="NCBI Taxonomy" id="4615"/>
    <lineage>
        <taxon>Eukaryota</taxon>
        <taxon>Viridiplantae</taxon>
        <taxon>Streptophyta</taxon>
        <taxon>Embryophyta</taxon>
        <taxon>Tracheophyta</taxon>
        <taxon>Spermatophyta</taxon>
        <taxon>Magnoliopsida</taxon>
        <taxon>Liliopsida</taxon>
        <taxon>Poales</taxon>
        <taxon>Bromeliaceae</taxon>
        <taxon>Bromelioideae</taxon>
        <taxon>Ananas</taxon>
    </lineage>
</organism>
<evidence type="ECO:0000313" key="3">
    <source>
        <dbReference type="Proteomes" id="UP000515123"/>
    </source>
</evidence>
<name>A0A6P5H1Y5_ANACO</name>
<dbReference type="PANTHER" id="PTHR37192:SF2">
    <property type="entry name" value="TRANSMEMBRANE PROTEIN"/>
    <property type="match status" value="1"/>
</dbReference>
<keyword evidence="3" id="KW-1185">Reference proteome</keyword>
<keyword evidence="2" id="KW-1133">Transmembrane helix</keyword>
<dbReference type="GeneID" id="109726713"/>
<sequence>MGGIVDPQGFHPWLWWELASLLVLRPLLAVAFVVSFVLLSWIVAWKTVLVHVPLVQEICGLRKKPVKPKPANRHRFSNFYKSRSDHRSAKPEVKDKS</sequence>
<keyword evidence="2" id="KW-0472">Membrane</keyword>
<feature type="region of interest" description="Disordered" evidence="1">
    <location>
        <begin position="65"/>
        <end position="97"/>
    </location>
</feature>
<keyword evidence="2" id="KW-0812">Transmembrane</keyword>
<reference evidence="4" key="2">
    <citation type="submission" date="2025-08" db="UniProtKB">
        <authorList>
            <consortium name="RefSeq"/>
        </authorList>
    </citation>
    <scope>IDENTIFICATION</scope>
    <source>
        <tissue evidence="4">Leaf</tissue>
    </source>
</reference>
<feature type="compositionally biased region" description="Basic residues" evidence="1">
    <location>
        <begin position="65"/>
        <end position="76"/>
    </location>
</feature>
<dbReference type="PANTHER" id="PTHR37192">
    <property type="entry name" value="TRANSMEMBRANE PROTEIN"/>
    <property type="match status" value="1"/>
</dbReference>
<dbReference type="AlphaFoldDB" id="A0A6P5H1Y5"/>
<dbReference type="OrthoDB" id="1931171at2759"/>
<evidence type="ECO:0000313" key="4">
    <source>
        <dbReference type="RefSeq" id="XP_020112080.1"/>
    </source>
</evidence>
<reference evidence="3" key="1">
    <citation type="journal article" date="2015" name="Nat. Genet.">
        <title>The pineapple genome and the evolution of CAM photosynthesis.</title>
        <authorList>
            <person name="Ming R."/>
            <person name="VanBuren R."/>
            <person name="Wai C.M."/>
            <person name="Tang H."/>
            <person name="Schatz M.C."/>
            <person name="Bowers J.E."/>
            <person name="Lyons E."/>
            <person name="Wang M.L."/>
            <person name="Chen J."/>
            <person name="Biggers E."/>
            <person name="Zhang J."/>
            <person name="Huang L."/>
            <person name="Zhang L."/>
            <person name="Miao W."/>
            <person name="Zhang J."/>
            <person name="Ye Z."/>
            <person name="Miao C."/>
            <person name="Lin Z."/>
            <person name="Wang H."/>
            <person name="Zhou H."/>
            <person name="Yim W.C."/>
            <person name="Priest H.D."/>
            <person name="Zheng C."/>
            <person name="Woodhouse M."/>
            <person name="Edger P.P."/>
            <person name="Guyot R."/>
            <person name="Guo H.B."/>
            <person name="Guo H."/>
            <person name="Zheng G."/>
            <person name="Singh R."/>
            <person name="Sharma A."/>
            <person name="Min X."/>
            <person name="Zheng Y."/>
            <person name="Lee H."/>
            <person name="Gurtowski J."/>
            <person name="Sedlazeck F.J."/>
            <person name="Harkess A."/>
            <person name="McKain M.R."/>
            <person name="Liao Z."/>
            <person name="Fang J."/>
            <person name="Liu J."/>
            <person name="Zhang X."/>
            <person name="Zhang Q."/>
            <person name="Hu W."/>
            <person name="Qin Y."/>
            <person name="Wang K."/>
            <person name="Chen L.Y."/>
            <person name="Shirley N."/>
            <person name="Lin Y.R."/>
            <person name="Liu L.Y."/>
            <person name="Hernandez A.G."/>
            <person name="Wright C.L."/>
            <person name="Bulone V."/>
            <person name="Tuskan G.A."/>
            <person name="Heath K."/>
            <person name="Zee F."/>
            <person name="Moore P.H."/>
            <person name="Sunkar R."/>
            <person name="Leebens-Mack J.H."/>
            <person name="Mockler T."/>
            <person name="Bennetzen J.L."/>
            <person name="Freeling M."/>
            <person name="Sankoff D."/>
            <person name="Paterson A.H."/>
            <person name="Zhu X."/>
            <person name="Yang X."/>
            <person name="Smith J.A."/>
            <person name="Cushman J.C."/>
            <person name="Paull R.E."/>
            <person name="Yu Q."/>
        </authorList>
    </citation>
    <scope>NUCLEOTIDE SEQUENCE [LARGE SCALE GENOMIC DNA]</scope>
    <source>
        <strain evidence="3">cv. F153</strain>
    </source>
</reference>
<accession>A0A6P5H1Y5</accession>
<protein>
    <submittedName>
        <fullName evidence="4">Uncharacterized protein LOC109726713</fullName>
    </submittedName>
</protein>